<protein>
    <submittedName>
        <fullName evidence="1">Uncharacterized protein</fullName>
    </submittedName>
</protein>
<gene>
    <name evidence="1" type="ORF">LITE_LOCUS6547</name>
</gene>
<proteinExistence type="predicted"/>
<evidence type="ECO:0000313" key="1">
    <source>
        <dbReference type="EMBL" id="CAI0389989.1"/>
    </source>
</evidence>
<dbReference type="EMBL" id="CAMGYJ010000003">
    <property type="protein sequence ID" value="CAI0389989.1"/>
    <property type="molecule type" value="Genomic_DNA"/>
</dbReference>
<name>A0AAV0HYE9_9ROSI</name>
<organism evidence="1 2">
    <name type="scientific">Linum tenue</name>
    <dbReference type="NCBI Taxonomy" id="586396"/>
    <lineage>
        <taxon>Eukaryota</taxon>
        <taxon>Viridiplantae</taxon>
        <taxon>Streptophyta</taxon>
        <taxon>Embryophyta</taxon>
        <taxon>Tracheophyta</taxon>
        <taxon>Spermatophyta</taxon>
        <taxon>Magnoliopsida</taxon>
        <taxon>eudicotyledons</taxon>
        <taxon>Gunneridae</taxon>
        <taxon>Pentapetalae</taxon>
        <taxon>rosids</taxon>
        <taxon>fabids</taxon>
        <taxon>Malpighiales</taxon>
        <taxon>Linaceae</taxon>
        <taxon>Linum</taxon>
    </lineage>
</organism>
<feature type="non-terminal residue" evidence="1">
    <location>
        <position position="1"/>
    </location>
</feature>
<dbReference type="Proteomes" id="UP001154282">
    <property type="component" value="Unassembled WGS sequence"/>
</dbReference>
<keyword evidence="2" id="KW-1185">Reference proteome</keyword>
<comment type="caution">
    <text evidence="1">The sequence shown here is derived from an EMBL/GenBank/DDBJ whole genome shotgun (WGS) entry which is preliminary data.</text>
</comment>
<reference evidence="1" key="1">
    <citation type="submission" date="2022-08" db="EMBL/GenBank/DDBJ databases">
        <authorList>
            <person name="Gutierrez-Valencia J."/>
        </authorList>
    </citation>
    <scope>NUCLEOTIDE SEQUENCE</scope>
</reference>
<accession>A0AAV0HYE9</accession>
<dbReference type="AlphaFoldDB" id="A0AAV0HYE9"/>
<evidence type="ECO:0000313" key="2">
    <source>
        <dbReference type="Proteomes" id="UP001154282"/>
    </source>
</evidence>
<sequence length="116" mass="12914">RNPQPISLLQLPCLSPLQNLNFPFFPFPIIEFPPTATIFRPESPAVAREGLPTTTTSLLDTKKPCCWSEEPTASLLPLAAASRQLIDRVDMELSNCNGSHYTNPNPNQDSWNFFLG</sequence>